<dbReference type="GO" id="GO:0005085">
    <property type="term" value="F:guanyl-nucleotide exchange factor activity"/>
    <property type="evidence" value="ECO:0007669"/>
    <property type="project" value="EnsemblFungi"/>
</dbReference>
<dbReference type="STRING" id="1071382.H2AWW2"/>
<dbReference type="AlphaFoldDB" id="H2AWW2"/>
<feature type="domain" description="RIC1 C-terminal alpha solenoid region" evidence="4">
    <location>
        <begin position="793"/>
        <end position="990"/>
    </location>
</feature>
<dbReference type="GO" id="GO:0042147">
    <property type="term" value="P:retrograde transport, endosome to Golgi"/>
    <property type="evidence" value="ECO:0007669"/>
    <property type="project" value="EnsemblFungi"/>
</dbReference>
<organism evidence="5 6">
    <name type="scientific">Kazachstania africana (strain ATCC 22294 / BCRC 22015 / CBS 2517 / CECT 1963 / NBRC 1671 / NRRL Y-8276)</name>
    <name type="common">Yeast</name>
    <name type="synonym">Kluyveromyces africanus</name>
    <dbReference type="NCBI Taxonomy" id="1071382"/>
    <lineage>
        <taxon>Eukaryota</taxon>
        <taxon>Fungi</taxon>
        <taxon>Dikarya</taxon>
        <taxon>Ascomycota</taxon>
        <taxon>Saccharomycotina</taxon>
        <taxon>Saccharomycetes</taxon>
        <taxon>Saccharomycetales</taxon>
        <taxon>Saccharomycetaceae</taxon>
        <taxon>Kazachstania</taxon>
    </lineage>
</organism>
<keyword evidence="2" id="KW-0472">Membrane</keyword>
<dbReference type="GO" id="GO:0000139">
    <property type="term" value="C:Golgi membrane"/>
    <property type="evidence" value="ECO:0007669"/>
    <property type="project" value="EnsemblFungi"/>
</dbReference>
<name>H2AWW2_KAZAF</name>
<keyword evidence="6" id="KW-1185">Reference proteome</keyword>
<dbReference type="GO" id="GO:0034066">
    <property type="term" value="C:Ric1-Rgp1 guanyl-nucleotide exchange factor complex"/>
    <property type="evidence" value="ECO:0007669"/>
    <property type="project" value="EnsemblFungi"/>
</dbReference>
<dbReference type="RefSeq" id="XP_003957997.1">
    <property type="nucleotide sequence ID" value="XM_003957948.1"/>
</dbReference>
<dbReference type="eggNOG" id="KOG2006">
    <property type="taxonomic scope" value="Eukaryota"/>
</dbReference>
<reference evidence="5 6" key="1">
    <citation type="journal article" date="2011" name="Proc. Natl. Acad. Sci. U.S.A.">
        <title>Evolutionary erosion of yeast sex chromosomes by mating-type switching accidents.</title>
        <authorList>
            <person name="Gordon J.L."/>
            <person name="Armisen D."/>
            <person name="Proux-Wera E."/>
            <person name="Oheigeartaigh S.S."/>
            <person name="Byrne K.P."/>
            <person name="Wolfe K.H."/>
        </authorList>
    </citation>
    <scope>NUCLEOTIDE SEQUENCE [LARGE SCALE GENOMIC DNA]</scope>
    <source>
        <strain evidence="6">ATCC 22294 / BCRC 22015 / CBS 2517 / CECT 1963 / NBRC 1671 / NRRL Y-8276</strain>
    </source>
</reference>
<dbReference type="PANTHER" id="PTHR22746:SF10">
    <property type="entry name" value="GUANINE NUCLEOTIDE EXCHANGE FACTOR SUBUNIT RIC1"/>
    <property type="match status" value="1"/>
</dbReference>
<evidence type="ECO:0000259" key="4">
    <source>
        <dbReference type="Pfam" id="PF07064"/>
    </source>
</evidence>
<dbReference type="GeneID" id="13884330"/>
<dbReference type="InterPro" id="IPR040096">
    <property type="entry name" value="Ric1"/>
</dbReference>
<dbReference type="HOGENOM" id="CLU_325467_0_0_1"/>
<dbReference type="GO" id="GO:0005829">
    <property type="term" value="C:cytosol"/>
    <property type="evidence" value="ECO:0007669"/>
    <property type="project" value="TreeGrafter"/>
</dbReference>
<dbReference type="InterPro" id="IPR009771">
    <property type="entry name" value="RIC1_C"/>
</dbReference>
<gene>
    <name evidence="5" type="primary">KAFR0F02650</name>
    <name evidence="5" type="ORF">KAFR_0F02650</name>
</gene>
<protein>
    <recommendedName>
        <fullName evidence="4">RIC1 C-terminal alpha solenoid region domain-containing protein</fullName>
    </recommendedName>
</protein>
<dbReference type="PANTHER" id="PTHR22746">
    <property type="entry name" value="RAB6A-GEF COMPLEX PARTNER PROTEIN 1"/>
    <property type="match status" value="1"/>
</dbReference>
<feature type="region of interest" description="Disordered" evidence="3">
    <location>
        <begin position="919"/>
        <end position="940"/>
    </location>
</feature>
<evidence type="ECO:0000256" key="3">
    <source>
        <dbReference type="SAM" id="MobiDB-lite"/>
    </source>
</evidence>
<proteinExistence type="predicted"/>
<dbReference type="KEGG" id="kaf:KAFR_0F02650"/>
<evidence type="ECO:0000313" key="6">
    <source>
        <dbReference type="Proteomes" id="UP000005220"/>
    </source>
</evidence>
<dbReference type="FunCoup" id="H2AWW2">
    <property type="interactions" value="175"/>
</dbReference>
<evidence type="ECO:0000313" key="5">
    <source>
        <dbReference type="EMBL" id="CCF58862.1"/>
    </source>
</evidence>
<dbReference type="Proteomes" id="UP000005220">
    <property type="component" value="Chromosome 6"/>
</dbReference>
<dbReference type="InParanoid" id="H2AWW2"/>
<dbReference type="OrthoDB" id="67540at2759"/>
<sequence length="1003" mass="115720">MSTHIWPLTPGQTFIVAPRTSDLPGIELNDNEIIETLTLPQANVLIMLAPARVLVYQYKPLALIAAHERTASSVTEFGRNKSMASSIIFDKPIDGLMTAKDSNQLSNLKGKTVFYVITEGNFLLTFQILRNTSYATVFKDYGIPVLDLARHSENMEELFDNTIDDDTLTVFDRNKSSRVIQNGYAITKEKRFLQFLVSNNEVENEMPIKKAELRLKVILKFDSNILDILAFKKFSDDKDGRFEENLLMLFPHGLQILSLKDFKLQGSSTIKIKNGFKICTCNDKLIVVSEDKINKSQAINIINFKELTCQEFLLNNNSTLITCLEYSNRILLVFHNKIKYFNIKTKKSDYEWDAPFPIKLCKKLESNLLLLISEHNALHFVTPFGNSLFSTDYDDDSSKSSSFEYVNFAFMDKTLVTVCKDGSFQVWNFWEEIKDSCFNFRSPRPYLFSNNFNDIMFYTSLGEAPLNHDSFPITKLPTRTPNNHVSLTKVNGNMKLLAVHISNKNLLLIQNMETNAWISFSDLIIIDMYWLGNNYLVCQIKGDDGSISIECARIPLQKPSNIEFSEYIIWRYDVPESMANCRIFVNTLYRYKLLKVKSKETEINEKQQLEKFYKTAEVVLVSPKETIIFDVISNITISGLNIVRSFYKYATIKLPSELRSDSINWVTNYKDGLLIFSDSTMTKVTPIGENNWQHVELLQQVERVLDVIKDEIFIMQGKKLLIYKLDDLWEDKQALLTINVEENLYPVSVSPEYAVTNSLHCVFNDNFSKLVVGHEIYLDKLILAKMNEGTPLETITDDYHSLKHYKFALEKILSFKILKDDDLQEILQLIKLCHSTPEQSSKNPHHDFLEIISNCLRKIETKYWNMLFNSLKMTPRDLLALCLESKEAQILGVLLIVFLNYDEVDLLNDLRLENREQKETIHEEDQEDKFAPPLTGSSDNLNDEELMLRVLRVLVTNAASETDPNKASESWDMCFQLVRLLKELDKQNHTRLVQTAIEMFQLS</sequence>
<evidence type="ECO:0000256" key="1">
    <source>
        <dbReference type="ARBA" id="ARBA00004370"/>
    </source>
</evidence>
<dbReference type="EMBL" id="HE650826">
    <property type="protein sequence ID" value="CCF58862.1"/>
    <property type="molecule type" value="Genomic_DNA"/>
</dbReference>
<evidence type="ECO:0000256" key="2">
    <source>
        <dbReference type="ARBA" id="ARBA00023136"/>
    </source>
</evidence>
<comment type="subcellular location">
    <subcellularLocation>
        <location evidence="1">Membrane</location>
    </subcellularLocation>
</comment>
<dbReference type="GO" id="GO:0005801">
    <property type="term" value="C:cis-Golgi network"/>
    <property type="evidence" value="ECO:0007669"/>
    <property type="project" value="EnsemblFungi"/>
</dbReference>
<dbReference type="GO" id="GO:0006886">
    <property type="term" value="P:intracellular protein transport"/>
    <property type="evidence" value="ECO:0007669"/>
    <property type="project" value="EnsemblFungi"/>
</dbReference>
<accession>H2AWW2</accession>
<dbReference type="Pfam" id="PF07064">
    <property type="entry name" value="RIC1"/>
    <property type="match status" value="1"/>
</dbReference>